<dbReference type="Pfam" id="PF07233">
    <property type="entry name" value="DUF1425"/>
    <property type="match status" value="1"/>
</dbReference>
<dbReference type="RefSeq" id="WP_115229495.1">
    <property type="nucleotide sequence ID" value="NZ_CAWOLO010000004.1"/>
</dbReference>
<evidence type="ECO:0000313" key="4">
    <source>
        <dbReference type="Proteomes" id="UP000255108"/>
    </source>
</evidence>
<evidence type="ECO:0000313" key="5">
    <source>
        <dbReference type="Proteomes" id="UP000295794"/>
    </source>
</evidence>
<feature type="signal peptide" evidence="1">
    <location>
        <begin position="1"/>
        <end position="23"/>
    </location>
</feature>
<evidence type="ECO:0000256" key="1">
    <source>
        <dbReference type="SAM" id="SignalP"/>
    </source>
</evidence>
<dbReference type="AlphaFoldDB" id="A0A377STV0"/>
<dbReference type="Proteomes" id="UP000295794">
    <property type="component" value="Unassembled WGS sequence"/>
</dbReference>
<dbReference type="InterPro" id="IPR010824">
    <property type="entry name" value="DUF1425"/>
</dbReference>
<gene>
    <name evidence="3" type="ORF">EV682_104120</name>
    <name evidence="2" type="ORF">NCTC11159_04026</name>
</gene>
<accession>A0A377STV0</accession>
<dbReference type="Gene3D" id="2.60.40.3230">
    <property type="match status" value="1"/>
</dbReference>
<dbReference type="EMBL" id="UGHR01000004">
    <property type="protein sequence ID" value="STR45454.1"/>
    <property type="molecule type" value="Genomic_DNA"/>
</dbReference>
<dbReference type="InterPro" id="IPR038483">
    <property type="entry name" value="YcfL-like_sf"/>
</dbReference>
<keyword evidence="5" id="KW-1185">Reference proteome</keyword>
<protein>
    <submittedName>
        <fullName evidence="2">Predicted periplasmic lipoprotein</fullName>
    </submittedName>
    <submittedName>
        <fullName evidence="3">Uncharacterized protein YcfL</fullName>
    </submittedName>
</protein>
<dbReference type="OrthoDB" id="9131561at2"/>
<reference evidence="3 5" key="2">
    <citation type="submission" date="2019-03" db="EMBL/GenBank/DDBJ databases">
        <title>Genomic Encyclopedia of Type Strains, Phase IV (KMG-IV): sequencing the most valuable type-strain genomes for metagenomic binning, comparative biology and taxonomic classification.</title>
        <authorList>
            <person name="Goeker M."/>
        </authorList>
    </citation>
    <scope>NUCLEOTIDE SEQUENCE [LARGE SCALE GENOMIC DNA]</scope>
    <source>
        <strain evidence="3 5">DSM 3764</strain>
    </source>
</reference>
<name>A0A377STV0_9NEIS</name>
<dbReference type="CDD" id="cd09030">
    <property type="entry name" value="DUF1425"/>
    <property type="match status" value="1"/>
</dbReference>
<organism evidence="2 4">
    <name type="scientific">Iodobacter fluviatilis</name>
    <dbReference type="NCBI Taxonomy" id="537"/>
    <lineage>
        <taxon>Bacteria</taxon>
        <taxon>Pseudomonadati</taxon>
        <taxon>Pseudomonadota</taxon>
        <taxon>Betaproteobacteria</taxon>
        <taxon>Neisseriales</taxon>
        <taxon>Chitinibacteraceae</taxon>
        <taxon>Iodobacter</taxon>
    </lineage>
</organism>
<keyword evidence="1" id="KW-0732">Signal</keyword>
<dbReference type="EMBL" id="SMBT01000004">
    <property type="protein sequence ID" value="TCU87953.1"/>
    <property type="molecule type" value="Genomic_DNA"/>
</dbReference>
<proteinExistence type="predicted"/>
<feature type="chain" id="PRO_5016723761" evidence="1">
    <location>
        <begin position="24"/>
        <end position="133"/>
    </location>
</feature>
<reference evidence="2 4" key="1">
    <citation type="submission" date="2018-06" db="EMBL/GenBank/DDBJ databases">
        <authorList>
            <consortium name="Pathogen Informatics"/>
            <person name="Doyle S."/>
        </authorList>
    </citation>
    <scope>NUCLEOTIDE SEQUENCE [LARGE SCALE GENOMIC DNA]</scope>
    <source>
        <strain evidence="2 4">NCTC11159</strain>
    </source>
</reference>
<evidence type="ECO:0000313" key="3">
    <source>
        <dbReference type="EMBL" id="TCU87953.1"/>
    </source>
</evidence>
<keyword evidence="2" id="KW-0449">Lipoprotein</keyword>
<sequence>MKKYLARGVLLAAVLGFSAIAQAAPIVLSDRIEQLGEMKYIKLTGGRTAQRNGLLAVQLEMQNQDKGDQQLYYRFRWFDDAGFVVGGEEVWKPLKFIGLQKQVIDTIAPVPSAVDFKMEVNSPDNTGAVPAAK</sequence>
<evidence type="ECO:0000313" key="2">
    <source>
        <dbReference type="EMBL" id="STR45454.1"/>
    </source>
</evidence>
<dbReference type="Proteomes" id="UP000255108">
    <property type="component" value="Unassembled WGS sequence"/>
</dbReference>